<protein>
    <submittedName>
        <fullName evidence="15">TonB-dependent receptor plug domain-containing protein</fullName>
    </submittedName>
</protein>
<keyword evidence="4 9" id="KW-0812">Transmembrane</keyword>
<dbReference type="GO" id="GO:0009279">
    <property type="term" value="C:cell outer membrane"/>
    <property type="evidence" value="ECO:0007669"/>
    <property type="project" value="UniProtKB-SubCell"/>
</dbReference>
<dbReference type="AlphaFoldDB" id="A0AB39X8B4"/>
<keyword evidence="7 9" id="KW-0472">Membrane</keyword>
<feature type="short sequence motif" description="TonB C-terminal box" evidence="10">
    <location>
        <begin position="964"/>
        <end position="981"/>
    </location>
</feature>
<evidence type="ECO:0000256" key="2">
    <source>
        <dbReference type="ARBA" id="ARBA00022448"/>
    </source>
</evidence>
<dbReference type="PROSITE" id="PS01156">
    <property type="entry name" value="TONB_DEPENDENT_REC_2"/>
    <property type="match status" value="1"/>
</dbReference>
<dbReference type="EMBL" id="CP165718">
    <property type="protein sequence ID" value="XDV10275.1"/>
    <property type="molecule type" value="Genomic_DNA"/>
</dbReference>
<evidence type="ECO:0000256" key="8">
    <source>
        <dbReference type="ARBA" id="ARBA00023237"/>
    </source>
</evidence>
<dbReference type="PROSITE" id="PS52016">
    <property type="entry name" value="TONB_DEPENDENT_REC_3"/>
    <property type="match status" value="1"/>
</dbReference>
<dbReference type="Pfam" id="PF00593">
    <property type="entry name" value="TonB_dep_Rec_b-barrel"/>
    <property type="match status" value="1"/>
</dbReference>
<feature type="signal peptide" evidence="12">
    <location>
        <begin position="1"/>
        <end position="30"/>
    </location>
</feature>
<dbReference type="InterPro" id="IPR000531">
    <property type="entry name" value="Beta-barrel_TonB"/>
</dbReference>
<proteinExistence type="inferred from homology"/>
<evidence type="ECO:0000256" key="3">
    <source>
        <dbReference type="ARBA" id="ARBA00022452"/>
    </source>
</evidence>
<evidence type="ECO:0000256" key="9">
    <source>
        <dbReference type="PROSITE-ProRule" id="PRU01360"/>
    </source>
</evidence>
<evidence type="ECO:0000313" key="15">
    <source>
        <dbReference type="EMBL" id="XDV10275.1"/>
    </source>
</evidence>
<dbReference type="Pfam" id="PF07715">
    <property type="entry name" value="Plug"/>
    <property type="match status" value="1"/>
</dbReference>
<evidence type="ECO:0000256" key="5">
    <source>
        <dbReference type="ARBA" id="ARBA00022729"/>
    </source>
</evidence>
<evidence type="ECO:0000256" key="7">
    <source>
        <dbReference type="ARBA" id="ARBA00023136"/>
    </source>
</evidence>
<evidence type="ECO:0000256" key="10">
    <source>
        <dbReference type="PROSITE-ProRule" id="PRU10144"/>
    </source>
</evidence>
<accession>A0AB39X8B4</accession>
<dbReference type="InterPro" id="IPR012910">
    <property type="entry name" value="Plug_dom"/>
</dbReference>
<keyword evidence="6 11" id="KW-0798">TonB box</keyword>
<keyword evidence="8 9" id="KW-0998">Cell outer membrane</keyword>
<keyword evidence="15" id="KW-0675">Receptor</keyword>
<keyword evidence="5 12" id="KW-0732">Signal</keyword>
<dbReference type="InterPro" id="IPR010917">
    <property type="entry name" value="TonB_rcpt_CS"/>
</dbReference>
<dbReference type="PANTHER" id="PTHR47234">
    <property type="match status" value="1"/>
</dbReference>
<dbReference type="PANTHER" id="PTHR47234:SF2">
    <property type="entry name" value="TONB-DEPENDENT RECEPTOR"/>
    <property type="match status" value="1"/>
</dbReference>
<evidence type="ECO:0000256" key="4">
    <source>
        <dbReference type="ARBA" id="ARBA00022692"/>
    </source>
</evidence>
<evidence type="ECO:0000259" key="13">
    <source>
        <dbReference type="Pfam" id="PF00593"/>
    </source>
</evidence>
<dbReference type="SUPFAM" id="SSF56935">
    <property type="entry name" value="Porins"/>
    <property type="match status" value="1"/>
</dbReference>
<name>A0AB39X8B4_9GAMM</name>
<comment type="similarity">
    <text evidence="9 11">Belongs to the TonB-dependent receptor family.</text>
</comment>
<feature type="chain" id="PRO_5044299898" evidence="12">
    <location>
        <begin position="31"/>
        <end position="981"/>
    </location>
</feature>
<sequence length="981" mass="107576">MMKDSHIAKSVRLALAFGAASTLLSAGAYAQDVTDQDENADAEEKAERITVVGSRIRTDGMDNPTPLEVISTELAVEQGLNTLGELLRTSTVASGSNQLTAAMSVGSVTEGGAGNESISMRGLGANRTLVLLNGRRAGPAGTRGQVAAFDMNSIPVSAVERVEILKDGASSLYGSDAVAGVINIITKKGDESAINFSANQPTESGGENYRLNGTYGQAFDKGSFRVVADYRLQQELARGDRDHFACEQRYLIDQATGERADPIDPRTGNYHCNDLPYGMWLWYNGAGNYLSTIQNYDYDGSKAAAGLPTYNPVNPGDIGVPEGWYPVGYDKLTDGWLDADHPFQDLQTMVPRTEAWSLYAQADYDLSDNVRFYSEILHSVRETKINSYRQFWEPYIPAWAGLVPGWEGDVYLDPTAVTDHSGSVTTIDYTRGVVGLEGSLGFWNWDISWQRSLSSGTYDTKIIMQDALEMAANAIWGDPCEGEVSPISQRACYAIDFFDPEYVRGNFDQGTRDFLFGMDHGKTIYKQDTVDAYITGDLFDLPAGTVATAVGVAYQTDSIVDTPGEQTLQGNSWGMSSAGITAGRQTTVAAYGEIQVPVLRDLPGVYSLDLTGSARWTDVNTYGSDTTFKISANWAITEDLRVRASRGTSFRSPALFELYLGDQSAFFDQRSDPCWNWAERQEAGSINERVLANCQADGIPGDYAQDFGSGTAYTGGGAGTLKAETSVSEGVGIVWSSPEGTVAASVDYYQVRIDNQVDDITGVSILNLCYRSDDFENEPFCDRFTRNDGTETGNWGIDEVYGGYVNVASQYVRGVDTVLSYQDDTPMGYLRLRLDHTIQIERTYQQFADSQPEQYVGLLGNPRHSGTITASLERDTWTYTWATRYAGKVDNYGEYIKGSATTYRLTPVYFKAEAPTTFYHTASVSKQFENDIDLTVGITNVFDKKPPLGSPAYSYTTGNAMMYSQYDQFGRQVFINLNYSF</sequence>
<feature type="domain" description="TonB-dependent receptor plug" evidence="14">
    <location>
        <begin position="61"/>
        <end position="181"/>
    </location>
</feature>
<reference evidence="15" key="1">
    <citation type="submission" date="2024-07" db="EMBL/GenBank/DDBJ databases">
        <title>Whole genome sequence of bacterial strains from algal surface.</title>
        <authorList>
            <person name="Kumar P."/>
        </authorList>
    </citation>
    <scope>NUCLEOTIDE SEQUENCE</scope>
    <source>
        <strain evidence="15">PP-1MA</strain>
    </source>
</reference>
<dbReference type="Gene3D" id="2.40.170.20">
    <property type="entry name" value="TonB-dependent receptor, beta-barrel domain"/>
    <property type="match status" value="1"/>
</dbReference>
<evidence type="ECO:0000256" key="12">
    <source>
        <dbReference type="SAM" id="SignalP"/>
    </source>
</evidence>
<organism evidence="15">
    <name type="scientific">Pseudidiomarina sp. PP-1MA</name>
    <dbReference type="NCBI Taxonomy" id="3237706"/>
    <lineage>
        <taxon>Bacteria</taxon>
        <taxon>Pseudomonadati</taxon>
        <taxon>Pseudomonadota</taxon>
        <taxon>Gammaproteobacteria</taxon>
        <taxon>Alteromonadales</taxon>
        <taxon>Idiomarinaceae</taxon>
        <taxon>Pseudidiomarina</taxon>
    </lineage>
</organism>
<gene>
    <name evidence="15" type="ORF">AB8S08_03490</name>
</gene>
<feature type="domain" description="TonB-dependent receptor-like beta-barrel" evidence="13">
    <location>
        <begin position="479"/>
        <end position="941"/>
    </location>
</feature>
<evidence type="ECO:0000256" key="6">
    <source>
        <dbReference type="ARBA" id="ARBA00023077"/>
    </source>
</evidence>
<keyword evidence="2 9" id="KW-0813">Transport</keyword>
<dbReference type="InterPro" id="IPR036942">
    <property type="entry name" value="Beta-barrel_TonB_sf"/>
</dbReference>
<dbReference type="RefSeq" id="WP_369743641.1">
    <property type="nucleotide sequence ID" value="NZ_CP165718.1"/>
</dbReference>
<dbReference type="Gene3D" id="2.170.130.10">
    <property type="entry name" value="TonB-dependent receptor, plug domain"/>
    <property type="match status" value="1"/>
</dbReference>
<keyword evidence="3 9" id="KW-1134">Transmembrane beta strand</keyword>
<evidence type="ECO:0000256" key="11">
    <source>
        <dbReference type="RuleBase" id="RU003357"/>
    </source>
</evidence>
<comment type="subcellular location">
    <subcellularLocation>
        <location evidence="1 9">Cell outer membrane</location>
        <topology evidence="1 9">Multi-pass membrane protein</topology>
    </subcellularLocation>
</comment>
<evidence type="ECO:0000259" key="14">
    <source>
        <dbReference type="Pfam" id="PF07715"/>
    </source>
</evidence>
<dbReference type="InterPro" id="IPR039426">
    <property type="entry name" value="TonB-dep_rcpt-like"/>
</dbReference>
<dbReference type="InterPro" id="IPR037066">
    <property type="entry name" value="Plug_dom_sf"/>
</dbReference>
<evidence type="ECO:0000256" key="1">
    <source>
        <dbReference type="ARBA" id="ARBA00004571"/>
    </source>
</evidence>